<keyword evidence="1" id="KW-0472">Membrane</keyword>
<reference evidence="2" key="1">
    <citation type="submission" date="2021-01" db="EMBL/GenBank/DDBJ databases">
        <title>Whole genome shotgun sequence of Actinocatenispora rupis NBRC 107355.</title>
        <authorList>
            <person name="Komaki H."/>
            <person name="Tamura T."/>
        </authorList>
    </citation>
    <scope>NUCLEOTIDE SEQUENCE</scope>
    <source>
        <strain evidence="2">NBRC 107355</strain>
    </source>
</reference>
<sequence length="78" mass="8102">MAQHRAHRASTRIAIGMWAALTAALAARIARLRAHPDQGAETAEIVVGIALAAGVAIAVWKFLGPELHRIASAALSAL</sequence>
<feature type="transmembrane region" description="Helical" evidence="1">
    <location>
        <begin position="42"/>
        <end position="63"/>
    </location>
</feature>
<dbReference type="Proteomes" id="UP000612808">
    <property type="component" value="Unassembled WGS sequence"/>
</dbReference>
<proteinExistence type="predicted"/>
<gene>
    <name evidence="2" type="ORF">Aru02nite_57700</name>
</gene>
<dbReference type="AlphaFoldDB" id="A0A8J3JAP9"/>
<dbReference type="RefSeq" id="WP_203662897.1">
    <property type="nucleotide sequence ID" value="NZ_BAAAZM010000012.1"/>
</dbReference>
<organism evidence="2 3">
    <name type="scientific">Actinocatenispora rupis</name>
    <dbReference type="NCBI Taxonomy" id="519421"/>
    <lineage>
        <taxon>Bacteria</taxon>
        <taxon>Bacillati</taxon>
        <taxon>Actinomycetota</taxon>
        <taxon>Actinomycetes</taxon>
        <taxon>Micromonosporales</taxon>
        <taxon>Micromonosporaceae</taxon>
        <taxon>Actinocatenispora</taxon>
    </lineage>
</organism>
<keyword evidence="1" id="KW-1133">Transmembrane helix</keyword>
<evidence type="ECO:0000256" key="1">
    <source>
        <dbReference type="SAM" id="Phobius"/>
    </source>
</evidence>
<protein>
    <submittedName>
        <fullName evidence="2">Uncharacterized protein</fullName>
    </submittedName>
</protein>
<keyword evidence="3" id="KW-1185">Reference proteome</keyword>
<comment type="caution">
    <text evidence="2">The sequence shown here is derived from an EMBL/GenBank/DDBJ whole genome shotgun (WGS) entry which is preliminary data.</text>
</comment>
<dbReference type="EMBL" id="BOMB01000034">
    <property type="protein sequence ID" value="GID14881.1"/>
    <property type="molecule type" value="Genomic_DNA"/>
</dbReference>
<evidence type="ECO:0000313" key="3">
    <source>
        <dbReference type="Proteomes" id="UP000612808"/>
    </source>
</evidence>
<keyword evidence="1" id="KW-0812">Transmembrane</keyword>
<accession>A0A8J3JAP9</accession>
<evidence type="ECO:0000313" key="2">
    <source>
        <dbReference type="EMBL" id="GID14881.1"/>
    </source>
</evidence>
<name>A0A8J3JAP9_9ACTN</name>